<dbReference type="Gene3D" id="3.30.300.90">
    <property type="entry name" value="BolA-like"/>
    <property type="match status" value="1"/>
</dbReference>
<dbReference type="PANTHER" id="PTHR12735">
    <property type="entry name" value="BOLA-LIKE PROTEIN-RELATED"/>
    <property type="match status" value="1"/>
</dbReference>
<dbReference type="GO" id="GO:0051537">
    <property type="term" value="F:2 iron, 2 sulfur cluster binding"/>
    <property type="evidence" value="ECO:0007669"/>
    <property type="project" value="InterPro"/>
</dbReference>
<evidence type="ECO:0000256" key="1">
    <source>
        <dbReference type="RuleBase" id="RU003860"/>
    </source>
</evidence>
<dbReference type="GO" id="GO:0005634">
    <property type="term" value="C:nucleus"/>
    <property type="evidence" value="ECO:0007669"/>
    <property type="project" value="TreeGrafter"/>
</dbReference>
<dbReference type="GO" id="GO:0051604">
    <property type="term" value="P:protein maturation"/>
    <property type="evidence" value="ECO:0007669"/>
    <property type="project" value="InterPro"/>
</dbReference>
<name>A0A8C9PM40_SPEDA</name>
<evidence type="ECO:0000313" key="2">
    <source>
        <dbReference type="Ensembl" id="ENSSDAP00000010436.1"/>
    </source>
</evidence>
<dbReference type="GO" id="GO:0005829">
    <property type="term" value="C:cytosol"/>
    <property type="evidence" value="ECO:0007669"/>
    <property type="project" value="TreeGrafter"/>
</dbReference>
<reference evidence="2" key="1">
    <citation type="submission" date="2025-08" db="UniProtKB">
        <authorList>
            <consortium name="Ensembl"/>
        </authorList>
    </citation>
    <scope>IDENTIFICATION</scope>
</reference>
<keyword evidence="3" id="KW-1185">Reference proteome</keyword>
<accession>A0A8C9PM40</accession>
<dbReference type="InterPro" id="IPR002634">
    <property type="entry name" value="BolA"/>
</dbReference>
<dbReference type="Ensembl" id="ENSSDAT00000011847.1">
    <property type="protein sequence ID" value="ENSSDAP00000010436.1"/>
    <property type="gene ID" value="ENSSDAG00000009478.1"/>
</dbReference>
<dbReference type="AlphaFoldDB" id="A0A8C9PM40"/>
<dbReference type="Pfam" id="PF01722">
    <property type="entry name" value="BolA"/>
    <property type="match status" value="1"/>
</dbReference>
<reference evidence="2" key="2">
    <citation type="submission" date="2025-09" db="UniProtKB">
        <authorList>
            <consortium name="Ensembl"/>
        </authorList>
    </citation>
    <scope>IDENTIFICATION</scope>
</reference>
<protein>
    <submittedName>
        <fullName evidence="2">Uncharacterized protein</fullName>
    </submittedName>
</protein>
<dbReference type="PANTHER" id="PTHR12735:SF27">
    <property type="entry name" value="BOLA-LIKE PROTEIN 2"/>
    <property type="match status" value="1"/>
</dbReference>
<organism evidence="2 3">
    <name type="scientific">Spermophilus dauricus</name>
    <name type="common">Daurian ground squirrel</name>
    <dbReference type="NCBI Taxonomy" id="99837"/>
    <lineage>
        <taxon>Eukaryota</taxon>
        <taxon>Metazoa</taxon>
        <taxon>Chordata</taxon>
        <taxon>Craniata</taxon>
        <taxon>Vertebrata</taxon>
        <taxon>Euteleostomi</taxon>
        <taxon>Mammalia</taxon>
        <taxon>Eutheria</taxon>
        <taxon>Euarchontoglires</taxon>
        <taxon>Glires</taxon>
        <taxon>Rodentia</taxon>
        <taxon>Sciuromorpha</taxon>
        <taxon>Sciuridae</taxon>
        <taxon>Xerinae</taxon>
        <taxon>Marmotini</taxon>
        <taxon>Spermophilus</taxon>
    </lineage>
</organism>
<sequence>MSVFNYTIKTIRESNEGGSQVNSVPAGLLLSHGTQLVASQSLVVSAKFKGMPPLQRHQLMNGFLAKELLHIYTYEQKTLTLDQWSHGQRQDPC</sequence>
<evidence type="ECO:0000313" key="3">
    <source>
        <dbReference type="Proteomes" id="UP000694422"/>
    </source>
</evidence>
<comment type="similarity">
    <text evidence="1">Belongs to the BolA/IbaG family.</text>
</comment>
<dbReference type="SUPFAM" id="SSF82657">
    <property type="entry name" value="BolA-like"/>
    <property type="match status" value="1"/>
</dbReference>
<proteinExistence type="inferred from homology"/>
<dbReference type="InterPro" id="IPR045115">
    <property type="entry name" value="BOL2"/>
</dbReference>
<dbReference type="InterPro" id="IPR036065">
    <property type="entry name" value="BolA-like_sf"/>
</dbReference>
<dbReference type="Proteomes" id="UP000694422">
    <property type="component" value="Unplaced"/>
</dbReference>
<dbReference type="GO" id="GO:0006879">
    <property type="term" value="P:intracellular iron ion homeostasis"/>
    <property type="evidence" value="ECO:0007669"/>
    <property type="project" value="InterPro"/>
</dbReference>